<evidence type="ECO:0000259" key="8">
    <source>
        <dbReference type="PROSITE" id="PS50928"/>
    </source>
</evidence>
<accession>A0A6L7G9T3</accession>
<dbReference type="Pfam" id="PF00528">
    <property type="entry name" value="BPD_transp_1"/>
    <property type="match status" value="1"/>
</dbReference>
<sequence length="254" mass="26675">MSARRHLAWGLASLLVLAMAIGLWSWIARAGLVSAVFLPGPERTWAAIVKGLQSGVLVQQTGQTLRRMVLGWGLASVLGIGAGAVIGLSARARVWVLPLLEGIRPLPASAVAPVAIVFLGLSEQMILVLIAFGALWPMLLTTAHGVASRPARLAEVSRCLGLSRTAYLRKIALPGALPDIFGGLRLGLTVALILAVVGEMITAQGGLGTRILLAARSFRAPDIFSGVVVLGLIGLASNAILSLAEAWLLRWRPR</sequence>
<dbReference type="PANTHER" id="PTHR30151:SF0">
    <property type="entry name" value="ABC TRANSPORTER PERMEASE PROTEIN MJ0413-RELATED"/>
    <property type="match status" value="1"/>
</dbReference>
<organism evidence="9 10">
    <name type="scientific">Pseudooceanicola albus</name>
    <dbReference type="NCBI Taxonomy" id="2692189"/>
    <lineage>
        <taxon>Bacteria</taxon>
        <taxon>Pseudomonadati</taxon>
        <taxon>Pseudomonadota</taxon>
        <taxon>Alphaproteobacteria</taxon>
        <taxon>Rhodobacterales</taxon>
        <taxon>Paracoccaceae</taxon>
        <taxon>Pseudooceanicola</taxon>
    </lineage>
</organism>
<feature type="transmembrane region" description="Helical" evidence="7">
    <location>
        <begin position="223"/>
        <end position="244"/>
    </location>
</feature>
<protein>
    <submittedName>
        <fullName evidence="9">ABC transporter permease subunit</fullName>
    </submittedName>
</protein>
<evidence type="ECO:0000256" key="3">
    <source>
        <dbReference type="ARBA" id="ARBA00022475"/>
    </source>
</evidence>
<dbReference type="GO" id="GO:0055085">
    <property type="term" value="P:transmembrane transport"/>
    <property type="evidence" value="ECO:0007669"/>
    <property type="project" value="InterPro"/>
</dbReference>
<dbReference type="Gene3D" id="1.10.3720.10">
    <property type="entry name" value="MetI-like"/>
    <property type="match status" value="1"/>
</dbReference>
<evidence type="ECO:0000256" key="7">
    <source>
        <dbReference type="RuleBase" id="RU363032"/>
    </source>
</evidence>
<evidence type="ECO:0000256" key="6">
    <source>
        <dbReference type="ARBA" id="ARBA00023136"/>
    </source>
</evidence>
<keyword evidence="4 7" id="KW-0812">Transmembrane</keyword>
<keyword evidence="3" id="KW-1003">Cell membrane</keyword>
<reference evidence="9 10" key="1">
    <citation type="submission" date="2019-12" db="EMBL/GenBank/DDBJ databases">
        <authorList>
            <person name="Li M."/>
        </authorList>
    </citation>
    <scope>NUCLEOTIDE SEQUENCE [LARGE SCALE GENOMIC DNA]</scope>
    <source>
        <strain evidence="9 10">GBMRC 2024</strain>
    </source>
</reference>
<dbReference type="Proteomes" id="UP000477911">
    <property type="component" value="Unassembled WGS sequence"/>
</dbReference>
<evidence type="ECO:0000256" key="2">
    <source>
        <dbReference type="ARBA" id="ARBA00022448"/>
    </source>
</evidence>
<keyword evidence="10" id="KW-1185">Reference proteome</keyword>
<keyword evidence="6 7" id="KW-0472">Membrane</keyword>
<gene>
    <name evidence="9" type="ORF">GR170_24270</name>
</gene>
<dbReference type="EMBL" id="WUMU01000039">
    <property type="protein sequence ID" value="MXN20954.1"/>
    <property type="molecule type" value="Genomic_DNA"/>
</dbReference>
<dbReference type="CDD" id="cd06261">
    <property type="entry name" value="TM_PBP2"/>
    <property type="match status" value="1"/>
</dbReference>
<comment type="caution">
    <text evidence="9">The sequence shown here is derived from an EMBL/GenBank/DDBJ whole genome shotgun (WGS) entry which is preliminary data.</text>
</comment>
<dbReference type="PROSITE" id="PS50928">
    <property type="entry name" value="ABC_TM1"/>
    <property type="match status" value="1"/>
</dbReference>
<dbReference type="AlphaFoldDB" id="A0A6L7G9T3"/>
<feature type="transmembrane region" description="Helical" evidence="7">
    <location>
        <begin position="69"/>
        <end position="90"/>
    </location>
</feature>
<evidence type="ECO:0000313" key="9">
    <source>
        <dbReference type="EMBL" id="MXN20954.1"/>
    </source>
</evidence>
<proteinExistence type="inferred from homology"/>
<dbReference type="PANTHER" id="PTHR30151">
    <property type="entry name" value="ALKANE SULFONATE ABC TRANSPORTER-RELATED, MEMBRANE SUBUNIT"/>
    <property type="match status" value="1"/>
</dbReference>
<feature type="transmembrane region" description="Helical" evidence="7">
    <location>
        <begin position="180"/>
        <end position="202"/>
    </location>
</feature>
<evidence type="ECO:0000256" key="1">
    <source>
        <dbReference type="ARBA" id="ARBA00004651"/>
    </source>
</evidence>
<evidence type="ECO:0000256" key="5">
    <source>
        <dbReference type="ARBA" id="ARBA00022989"/>
    </source>
</evidence>
<comment type="similarity">
    <text evidence="7">Belongs to the binding-protein-dependent transport system permease family.</text>
</comment>
<dbReference type="GO" id="GO:0005886">
    <property type="term" value="C:plasma membrane"/>
    <property type="evidence" value="ECO:0007669"/>
    <property type="project" value="UniProtKB-SubCell"/>
</dbReference>
<dbReference type="InterPro" id="IPR000515">
    <property type="entry name" value="MetI-like"/>
</dbReference>
<name>A0A6L7G9T3_9RHOB</name>
<keyword evidence="5 7" id="KW-1133">Transmembrane helix</keyword>
<dbReference type="InterPro" id="IPR035906">
    <property type="entry name" value="MetI-like_sf"/>
</dbReference>
<evidence type="ECO:0000256" key="4">
    <source>
        <dbReference type="ARBA" id="ARBA00022692"/>
    </source>
</evidence>
<comment type="subcellular location">
    <subcellularLocation>
        <location evidence="1 7">Cell membrane</location>
        <topology evidence="1 7">Multi-pass membrane protein</topology>
    </subcellularLocation>
</comment>
<keyword evidence="2 7" id="KW-0813">Transport</keyword>
<feature type="domain" description="ABC transmembrane type-1" evidence="8">
    <location>
        <begin position="61"/>
        <end position="245"/>
    </location>
</feature>
<dbReference type="SUPFAM" id="SSF161098">
    <property type="entry name" value="MetI-like"/>
    <property type="match status" value="1"/>
</dbReference>
<evidence type="ECO:0000313" key="10">
    <source>
        <dbReference type="Proteomes" id="UP000477911"/>
    </source>
</evidence>
<dbReference type="RefSeq" id="WP_160897072.1">
    <property type="nucleotide sequence ID" value="NZ_WUMU01000039.1"/>
</dbReference>